<dbReference type="Gene3D" id="1.20.5.170">
    <property type="match status" value="1"/>
</dbReference>
<dbReference type="InterPro" id="IPR050405">
    <property type="entry name" value="Intermediate_filament"/>
</dbReference>
<feature type="domain" description="IF rod" evidence="5">
    <location>
        <begin position="101"/>
        <end position="411"/>
    </location>
</feature>
<dbReference type="GO" id="GO:0045109">
    <property type="term" value="P:intermediate filament organization"/>
    <property type="evidence" value="ECO:0007669"/>
    <property type="project" value="TreeGrafter"/>
</dbReference>
<dbReference type="OrthoDB" id="2441647at2759"/>
<dbReference type="AlphaFoldDB" id="A0A6P4ZZV3"/>
<dbReference type="Pfam" id="PF00038">
    <property type="entry name" value="Filament"/>
    <property type="match status" value="1"/>
</dbReference>
<dbReference type="SUPFAM" id="SSF64593">
    <property type="entry name" value="Intermediate filament protein, coiled coil region"/>
    <property type="match status" value="2"/>
</dbReference>
<feature type="region of interest" description="Disordered" evidence="4">
    <location>
        <begin position="1"/>
        <end position="20"/>
    </location>
</feature>
<evidence type="ECO:0000313" key="6">
    <source>
        <dbReference type="Proteomes" id="UP000515135"/>
    </source>
</evidence>
<feature type="coiled-coil region" evidence="3">
    <location>
        <begin position="316"/>
        <end position="386"/>
    </location>
</feature>
<evidence type="ECO:0000259" key="5">
    <source>
        <dbReference type="PROSITE" id="PS51842"/>
    </source>
</evidence>
<dbReference type="GO" id="GO:0005200">
    <property type="term" value="F:structural constituent of cytoskeleton"/>
    <property type="evidence" value="ECO:0007669"/>
    <property type="project" value="TreeGrafter"/>
</dbReference>
<dbReference type="PANTHER" id="PTHR45652:SF21">
    <property type="entry name" value="ZINC FINGER CCCH DOMAIN-CONTAINING PROTEIN 13-LIKE ISOFORM X1"/>
    <property type="match status" value="1"/>
</dbReference>
<dbReference type="SMART" id="SM01391">
    <property type="entry name" value="Filament"/>
    <property type="match status" value="1"/>
</dbReference>
<keyword evidence="2 3" id="KW-0175">Coiled coil</keyword>
<sequence length="445" mass="47878">MSYQNYSYSSSSTGGGAGGAGGSLRLGSGGGFQQVSSFSDGGSYRTSWSTGGGGGARASYSAGSLNASSGALVPVSRTRSYVQYGAGGGGGGGSVAFEANEKIEMQSLNNRLGSYIAKVRALEEANRNLQVQINEASSVQVVTDDGIDWAAELAAAREALLAANLERARVEIERDSVLLEVNQWQDKITGVMEQRAVLDDELNMLRRESDELTMEKVDLEGQIEGAKGELEFVKQLHDQEVAELKSRISAQTVVEIKSDFQSVDLNAALKAIREQYDEIAARNRAEIEASFQGKVAEVKVQQEQSSEALTLVKSEVSETRRSVATLTAELESLKAQSFAIQESIASAERENASRLESKMEIINSIKMELGRLKSEMSREMKKYEELVKMKLALESEIKQYDGLLSGEESRMVGVGESSSSSTSYSASSGGSTTYTTKTVTKTIRS</sequence>
<proteinExistence type="predicted"/>
<evidence type="ECO:0000256" key="1">
    <source>
        <dbReference type="ARBA" id="ARBA00022754"/>
    </source>
</evidence>
<evidence type="ECO:0000256" key="3">
    <source>
        <dbReference type="SAM" id="Coils"/>
    </source>
</evidence>
<reference evidence="7" key="1">
    <citation type="submission" date="2025-08" db="UniProtKB">
        <authorList>
            <consortium name="RefSeq"/>
        </authorList>
    </citation>
    <scope>IDENTIFICATION</scope>
    <source>
        <tissue evidence="7">Gonad</tissue>
    </source>
</reference>
<name>A0A6P4ZZV3_BRABE</name>
<feature type="compositionally biased region" description="Low complexity" evidence="4">
    <location>
        <begin position="1"/>
        <end position="12"/>
    </location>
</feature>
<gene>
    <name evidence="7" type="primary">LOC109479058</name>
</gene>
<dbReference type="KEGG" id="bbel:109479058"/>
<dbReference type="PROSITE" id="PS51842">
    <property type="entry name" value="IF_ROD_2"/>
    <property type="match status" value="1"/>
</dbReference>
<dbReference type="InterPro" id="IPR002957">
    <property type="entry name" value="Keratin_I"/>
</dbReference>
<dbReference type="GO" id="GO:0005882">
    <property type="term" value="C:intermediate filament"/>
    <property type="evidence" value="ECO:0007669"/>
    <property type="project" value="UniProtKB-KW"/>
</dbReference>
<dbReference type="RefSeq" id="XP_019636492.1">
    <property type="nucleotide sequence ID" value="XM_019780933.1"/>
</dbReference>
<dbReference type="GO" id="GO:0005737">
    <property type="term" value="C:cytoplasm"/>
    <property type="evidence" value="ECO:0007669"/>
    <property type="project" value="TreeGrafter"/>
</dbReference>
<dbReference type="FunFam" id="1.20.5.500:FF:000001">
    <property type="entry name" value="Type II keratin 23"/>
    <property type="match status" value="1"/>
</dbReference>
<feature type="coiled-coil region" evidence="3">
    <location>
        <begin position="105"/>
        <end position="236"/>
    </location>
</feature>
<evidence type="ECO:0000313" key="7">
    <source>
        <dbReference type="RefSeq" id="XP_019636492.1"/>
    </source>
</evidence>
<dbReference type="Proteomes" id="UP000515135">
    <property type="component" value="Unplaced"/>
</dbReference>
<organism evidence="6 7">
    <name type="scientific">Branchiostoma belcheri</name>
    <name type="common">Amphioxus</name>
    <dbReference type="NCBI Taxonomy" id="7741"/>
    <lineage>
        <taxon>Eukaryota</taxon>
        <taxon>Metazoa</taxon>
        <taxon>Chordata</taxon>
        <taxon>Cephalochordata</taxon>
        <taxon>Leptocardii</taxon>
        <taxon>Amphioxiformes</taxon>
        <taxon>Branchiostomatidae</taxon>
        <taxon>Branchiostoma</taxon>
    </lineage>
</organism>
<dbReference type="PRINTS" id="PR01248">
    <property type="entry name" value="TYPE1KERATIN"/>
</dbReference>
<dbReference type="InterPro" id="IPR039008">
    <property type="entry name" value="IF_rod_dom"/>
</dbReference>
<accession>A0A6P4ZZV3</accession>
<feature type="region of interest" description="Disordered" evidence="4">
    <location>
        <begin position="411"/>
        <end position="445"/>
    </location>
</feature>
<dbReference type="PANTHER" id="PTHR45652">
    <property type="entry name" value="GLIAL FIBRILLARY ACIDIC PROTEIN"/>
    <property type="match status" value="1"/>
</dbReference>
<keyword evidence="1" id="KW-0403">Intermediate filament</keyword>
<evidence type="ECO:0000256" key="4">
    <source>
        <dbReference type="SAM" id="MobiDB-lite"/>
    </source>
</evidence>
<evidence type="ECO:0000256" key="2">
    <source>
        <dbReference type="ARBA" id="ARBA00023054"/>
    </source>
</evidence>
<protein>
    <submittedName>
        <fullName evidence="7">Keratin, type I cytoskeletal 13-like</fullName>
    </submittedName>
</protein>
<dbReference type="Gene3D" id="1.20.5.1160">
    <property type="entry name" value="Vasodilator-stimulated phosphoprotein"/>
    <property type="match status" value="1"/>
</dbReference>
<dbReference type="GeneID" id="109479058"/>
<keyword evidence="6" id="KW-1185">Reference proteome</keyword>
<dbReference type="Gene3D" id="1.20.5.500">
    <property type="entry name" value="Single helix bin"/>
    <property type="match status" value="1"/>
</dbReference>